<sequence>MGRPFKGQLSTYEIGEPSSVASTSVFYARYKLNQLGHDSGILGSRVQSLTRGMGTRRTEIAEVHKEAIRAIRRLDRFIWEMSFVIKQDIPELMNDSTATEDRLTLLDQDNVKNQEEIQKLKNQVQLTNIFATLAAMERDRIEKTQCGVCYDSLYRY</sequence>
<evidence type="ECO:0000313" key="1">
    <source>
        <dbReference type="EMBL" id="GFA10069.1"/>
    </source>
</evidence>
<gene>
    <name evidence="1" type="ORF">Tci_582041</name>
</gene>
<proteinExistence type="predicted"/>
<dbReference type="EMBL" id="BKCJ010368951">
    <property type="protein sequence ID" value="GFA10069.1"/>
    <property type="molecule type" value="Genomic_DNA"/>
</dbReference>
<dbReference type="AlphaFoldDB" id="A0A699J3X8"/>
<reference evidence="1" key="1">
    <citation type="journal article" date="2019" name="Sci. Rep.">
        <title>Draft genome of Tanacetum cinerariifolium, the natural source of mosquito coil.</title>
        <authorList>
            <person name="Yamashiro T."/>
            <person name="Shiraishi A."/>
            <person name="Satake H."/>
            <person name="Nakayama K."/>
        </authorList>
    </citation>
    <scope>NUCLEOTIDE SEQUENCE</scope>
</reference>
<organism evidence="1">
    <name type="scientific">Tanacetum cinerariifolium</name>
    <name type="common">Dalmatian daisy</name>
    <name type="synonym">Chrysanthemum cinerariifolium</name>
    <dbReference type="NCBI Taxonomy" id="118510"/>
    <lineage>
        <taxon>Eukaryota</taxon>
        <taxon>Viridiplantae</taxon>
        <taxon>Streptophyta</taxon>
        <taxon>Embryophyta</taxon>
        <taxon>Tracheophyta</taxon>
        <taxon>Spermatophyta</taxon>
        <taxon>Magnoliopsida</taxon>
        <taxon>eudicotyledons</taxon>
        <taxon>Gunneridae</taxon>
        <taxon>Pentapetalae</taxon>
        <taxon>asterids</taxon>
        <taxon>campanulids</taxon>
        <taxon>Asterales</taxon>
        <taxon>Asteraceae</taxon>
        <taxon>Asteroideae</taxon>
        <taxon>Anthemideae</taxon>
        <taxon>Anthemidinae</taxon>
        <taxon>Tanacetum</taxon>
    </lineage>
</organism>
<protein>
    <submittedName>
        <fullName evidence="1">Uncharacterized protein</fullName>
    </submittedName>
</protein>
<name>A0A699J3X8_TANCI</name>
<accession>A0A699J3X8</accession>
<comment type="caution">
    <text evidence="1">The sequence shown here is derived from an EMBL/GenBank/DDBJ whole genome shotgun (WGS) entry which is preliminary data.</text>
</comment>